<dbReference type="Proteomes" id="UP000565724">
    <property type="component" value="Unassembled WGS sequence"/>
</dbReference>
<name>A0A7Y6A541_9CELL</name>
<dbReference type="EMBL" id="JABMCI010000068">
    <property type="protein sequence ID" value="NUU18604.1"/>
    <property type="molecule type" value="Genomic_DNA"/>
</dbReference>
<dbReference type="InterPro" id="IPR028973">
    <property type="entry name" value="PhnB-like"/>
</dbReference>
<reference evidence="2 3" key="1">
    <citation type="submission" date="2020-05" db="EMBL/GenBank/DDBJ databases">
        <title>Genome Sequencing of Type Strains.</title>
        <authorList>
            <person name="Lemaire J.F."/>
            <person name="Inderbitzin P."/>
            <person name="Gregorio O.A."/>
            <person name="Collins S.B."/>
            <person name="Wespe N."/>
            <person name="Knight-Connoni V."/>
        </authorList>
    </citation>
    <scope>NUCLEOTIDE SEQUENCE [LARGE SCALE GENOMIC DNA]</scope>
    <source>
        <strain evidence="2 3">ATCC 25174</strain>
    </source>
</reference>
<dbReference type="Pfam" id="PF06983">
    <property type="entry name" value="3-dmu-9_3-mt"/>
    <property type="match status" value="1"/>
</dbReference>
<dbReference type="PANTHER" id="PTHR33990:SF2">
    <property type="entry name" value="PHNB-LIKE DOMAIN-CONTAINING PROTEIN"/>
    <property type="match status" value="1"/>
</dbReference>
<dbReference type="AlphaFoldDB" id="A0A7Y6A541"/>
<organism evidence="2 3">
    <name type="scientific">Cellulomonas humilata</name>
    <dbReference type="NCBI Taxonomy" id="144055"/>
    <lineage>
        <taxon>Bacteria</taxon>
        <taxon>Bacillati</taxon>
        <taxon>Actinomycetota</taxon>
        <taxon>Actinomycetes</taxon>
        <taxon>Micrococcales</taxon>
        <taxon>Cellulomonadaceae</taxon>
        <taxon>Cellulomonas</taxon>
    </lineage>
</organism>
<evidence type="ECO:0000313" key="3">
    <source>
        <dbReference type="Proteomes" id="UP000565724"/>
    </source>
</evidence>
<dbReference type="SUPFAM" id="SSF54593">
    <property type="entry name" value="Glyoxalase/Bleomycin resistance protein/Dihydroxybiphenyl dioxygenase"/>
    <property type="match status" value="1"/>
</dbReference>
<protein>
    <submittedName>
        <fullName evidence="2">VOC family protein</fullName>
    </submittedName>
</protein>
<dbReference type="PANTHER" id="PTHR33990">
    <property type="entry name" value="PROTEIN YJDN-RELATED"/>
    <property type="match status" value="1"/>
</dbReference>
<evidence type="ECO:0000313" key="2">
    <source>
        <dbReference type="EMBL" id="NUU18604.1"/>
    </source>
</evidence>
<accession>A0A7Y6A541</accession>
<dbReference type="PIRSF" id="PIRSF021700">
    <property type="entry name" value="3_dmu_93_MTrfase"/>
    <property type="match status" value="1"/>
</dbReference>
<evidence type="ECO:0000259" key="1">
    <source>
        <dbReference type="Pfam" id="PF06983"/>
    </source>
</evidence>
<keyword evidence="3" id="KW-1185">Reference proteome</keyword>
<dbReference type="CDD" id="cd06588">
    <property type="entry name" value="PhnB_like"/>
    <property type="match status" value="1"/>
</dbReference>
<comment type="caution">
    <text evidence="2">The sequence shown here is derived from an EMBL/GenBank/DDBJ whole genome shotgun (WGS) entry which is preliminary data.</text>
</comment>
<feature type="domain" description="PhnB-like" evidence="1">
    <location>
        <begin position="3"/>
        <end position="117"/>
    </location>
</feature>
<dbReference type="InterPro" id="IPR029068">
    <property type="entry name" value="Glyas_Bleomycin-R_OHBP_Dase"/>
</dbReference>
<sequence>MQSISPFLWFDDQAEQAAEHYVSIFPNSRIVSVARYGEGAPQPAGTAFTVSFVLDGLEVQALNGGPTYSFTEAFSMQVSVPDQAETDRVWDALVADGGEPGACGWLKDRWGLSWQVIPTALPELLGDPDPERAGRALNAMLTMGKIDVAGLRAAADGQSVPA</sequence>
<dbReference type="RefSeq" id="WP_175348533.1">
    <property type="nucleotide sequence ID" value="NZ_JABMCI010000068.1"/>
</dbReference>
<dbReference type="InterPro" id="IPR009725">
    <property type="entry name" value="3_dmu_93_MTrfase"/>
</dbReference>
<dbReference type="Gene3D" id="3.10.180.10">
    <property type="entry name" value="2,3-Dihydroxybiphenyl 1,2-Dioxygenase, domain 1"/>
    <property type="match status" value="1"/>
</dbReference>
<proteinExistence type="predicted"/>
<gene>
    <name evidence="2" type="ORF">HP550_15210</name>
</gene>